<feature type="region of interest" description="Disordered" evidence="1">
    <location>
        <begin position="26"/>
        <end position="80"/>
    </location>
</feature>
<organism evidence="2 3">
    <name type="scientific">Coleofasciculus chthonoplastes PCC 7420</name>
    <dbReference type="NCBI Taxonomy" id="118168"/>
    <lineage>
        <taxon>Bacteria</taxon>
        <taxon>Bacillati</taxon>
        <taxon>Cyanobacteriota</taxon>
        <taxon>Cyanophyceae</taxon>
        <taxon>Coleofasciculales</taxon>
        <taxon>Coleofasciculaceae</taxon>
        <taxon>Coleofasciculus</taxon>
    </lineage>
</organism>
<dbReference type="EMBL" id="DS989844">
    <property type="protein sequence ID" value="EDX77433.1"/>
    <property type="molecule type" value="Genomic_DNA"/>
</dbReference>
<name>B4VLB8_9CYAN</name>
<sequence length="80" mass="9103">MVQARTPTQEFFEQGWEQLEREIRTLQEDNPEAEESLQQESETAPLLDVNPTADRETPLEIEGIEPPNSQPDPVDDSPVN</sequence>
<evidence type="ECO:0000256" key="1">
    <source>
        <dbReference type="SAM" id="MobiDB-lite"/>
    </source>
</evidence>
<dbReference type="AlphaFoldDB" id="B4VLB8"/>
<reference evidence="2 3" key="1">
    <citation type="submission" date="2008-07" db="EMBL/GenBank/DDBJ databases">
        <authorList>
            <person name="Tandeau de Marsac N."/>
            <person name="Ferriera S."/>
            <person name="Johnson J."/>
            <person name="Kravitz S."/>
            <person name="Beeson K."/>
            <person name="Sutton G."/>
            <person name="Rogers Y.-H."/>
            <person name="Friedman R."/>
            <person name="Frazier M."/>
            <person name="Venter J.C."/>
        </authorList>
    </citation>
    <scope>NUCLEOTIDE SEQUENCE [LARGE SCALE GENOMIC DNA]</scope>
    <source>
        <strain evidence="2 3">PCC 7420</strain>
    </source>
</reference>
<evidence type="ECO:0000313" key="3">
    <source>
        <dbReference type="Proteomes" id="UP000003835"/>
    </source>
</evidence>
<keyword evidence="3" id="KW-1185">Reference proteome</keyword>
<protein>
    <submittedName>
        <fullName evidence="2">Uncharacterized protein</fullName>
    </submittedName>
</protein>
<dbReference type="Proteomes" id="UP000003835">
    <property type="component" value="Unassembled WGS sequence"/>
</dbReference>
<dbReference type="HOGENOM" id="CLU_2583671_0_0_3"/>
<gene>
    <name evidence="2" type="ORF">MC7420_570</name>
</gene>
<proteinExistence type="predicted"/>
<evidence type="ECO:0000313" key="2">
    <source>
        <dbReference type="EMBL" id="EDX77433.1"/>
    </source>
</evidence>
<accession>B4VLB8</accession>